<evidence type="ECO:0000256" key="7">
    <source>
        <dbReference type="ARBA" id="ARBA00023170"/>
    </source>
</evidence>
<feature type="domain" description="G-protein coupled receptors family 1 profile" evidence="11">
    <location>
        <begin position="49"/>
        <end position="303"/>
    </location>
</feature>
<feature type="transmembrane region" description="Helical" evidence="10">
    <location>
        <begin position="251"/>
        <end position="272"/>
    </location>
</feature>
<reference key="1">
    <citation type="journal article" date="2007" name="Nature">
        <title>The medaka draft genome and insights into vertebrate genome evolution.</title>
        <authorList>
            <person name="Kasahara M."/>
            <person name="Naruse K."/>
            <person name="Sasaki S."/>
            <person name="Nakatani Y."/>
            <person name="Qu W."/>
            <person name="Ahsan B."/>
            <person name="Yamada T."/>
            <person name="Nagayasu Y."/>
            <person name="Doi K."/>
            <person name="Kasai Y."/>
            <person name="Jindo T."/>
            <person name="Kobayashi D."/>
            <person name="Shimada A."/>
            <person name="Toyoda A."/>
            <person name="Kuroki Y."/>
            <person name="Fujiyama A."/>
            <person name="Sasaki T."/>
            <person name="Shimizu A."/>
            <person name="Asakawa S."/>
            <person name="Shimizu N."/>
            <person name="Hashimoto S."/>
            <person name="Yang J."/>
            <person name="Lee Y."/>
            <person name="Matsushima K."/>
            <person name="Sugano S."/>
            <person name="Sakaizumi M."/>
            <person name="Narita T."/>
            <person name="Ohishi K."/>
            <person name="Haga S."/>
            <person name="Ohta F."/>
            <person name="Nomoto H."/>
            <person name="Nogata K."/>
            <person name="Morishita T."/>
            <person name="Endo T."/>
            <person name="Shin-I T."/>
            <person name="Takeda H."/>
            <person name="Morishita S."/>
            <person name="Kohara Y."/>
        </authorList>
    </citation>
    <scope>NUCLEOTIDE SEQUENCE [LARGE SCALE GENOMIC DNA]</scope>
    <source>
        <strain>Hd-rR</strain>
    </source>
</reference>
<dbReference type="Gene3D" id="1.20.1070.10">
    <property type="entry name" value="Rhodopsin 7-helix transmembrane proteins"/>
    <property type="match status" value="1"/>
</dbReference>
<evidence type="ECO:0000256" key="2">
    <source>
        <dbReference type="ARBA" id="ARBA00022475"/>
    </source>
</evidence>
<dbReference type="AlphaFoldDB" id="A0A3P9LW69"/>
<dbReference type="InterPro" id="IPR017452">
    <property type="entry name" value="GPCR_Rhodpsn_7TM"/>
</dbReference>
<accession>A0A3P9LW69</accession>
<dbReference type="GO" id="GO:0004930">
    <property type="term" value="F:G protein-coupled receptor activity"/>
    <property type="evidence" value="ECO:0007669"/>
    <property type="project" value="UniProtKB-KW"/>
</dbReference>
<evidence type="ECO:0000256" key="8">
    <source>
        <dbReference type="ARBA" id="ARBA00023224"/>
    </source>
</evidence>
<feature type="transmembrane region" description="Helical" evidence="10">
    <location>
        <begin position="198"/>
        <end position="222"/>
    </location>
</feature>
<protein>
    <recommendedName>
        <fullName evidence="11">G-protein coupled receptors family 1 profile domain-containing protein</fullName>
    </recommendedName>
</protein>
<name>A0A3P9LW69_ORYLA</name>
<feature type="transmembrane region" description="Helical" evidence="10">
    <location>
        <begin position="43"/>
        <end position="59"/>
    </location>
</feature>
<evidence type="ECO:0000256" key="6">
    <source>
        <dbReference type="ARBA" id="ARBA00023136"/>
    </source>
</evidence>
<dbReference type="PROSITE" id="PS00237">
    <property type="entry name" value="G_PROTEIN_RECEP_F1_1"/>
    <property type="match status" value="1"/>
</dbReference>
<keyword evidence="7 9" id="KW-0675">Receptor</keyword>
<keyword evidence="8 9" id="KW-0807">Transducer</keyword>
<reference evidence="12" key="3">
    <citation type="submission" date="2025-08" db="UniProtKB">
        <authorList>
            <consortium name="Ensembl"/>
        </authorList>
    </citation>
    <scope>IDENTIFICATION</scope>
    <source>
        <strain evidence="12">HNI</strain>
    </source>
</reference>
<evidence type="ECO:0000256" key="10">
    <source>
        <dbReference type="SAM" id="Phobius"/>
    </source>
</evidence>
<dbReference type="Ensembl" id="ENSORLT00020005470.1">
    <property type="protein sequence ID" value="ENSORLP00020025022.1"/>
    <property type="gene ID" value="ENSORLG00020006744.1"/>
</dbReference>
<feature type="transmembrane region" description="Helical" evidence="10">
    <location>
        <begin position="97"/>
        <end position="127"/>
    </location>
</feature>
<dbReference type="InterPro" id="IPR000276">
    <property type="entry name" value="GPCR_Rhodpsn"/>
</dbReference>
<dbReference type="Proteomes" id="UP000265180">
    <property type="component" value="Chromosome 21"/>
</dbReference>
<dbReference type="FunFam" id="1.20.1070.10:FF:000318">
    <property type="entry name" value="Trace amine associated receptor 15"/>
    <property type="match status" value="1"/>
</dbReference>
<dbReference type="InterPro" id="IPR050569">
    <property type="entry name" value="TAAR"/>
</dbReference>
<evidence type="ECO:0000313" key="13">
    <source>
        <dbReference type="Proteomes" id="UP000265180"/>
    </source>
</evidence>
<dbReference type="PANTHER" id="PTHR24249:SF381">
    <property type="entry name" value="TRACE AMINE ASSOCIATED RECEPTOR 19P-RELATED"/>
    <property type="match status" value="1"/>
</dbReference>
<keyword evidence="5 9" id="KW-0297">G-protein coupled receptor</keyword>
<evidence type="ECO:0000256" key="5">
    <source>
        <dbReference type="ARBA" id="ARBA00023040"/>
    </source>
</evidence>
<dbReference type="PANTHER" id="PTHR24249">
    <property type="entry name" value="HISTAMINE RECEPTOR-RELATED G-PROTEIN COUPLED RECEPTOR"/>
    <property type="match status" value="1"/>
</dbReference>
<feature type="transmembrane region" description="Helical" evidence="10">
    <location>
        <begin position="71"/>
        <end position="91"/>
    </location>
</feature>
<feature type="transmembrane region" description="Helical" evidence="10">
    <location>
        <begin position="20"/>
        <end position="37"/>
    </location>
</feature>
<evidence type="ECO:0000256" key="9">
    <source>
        <dbReference type="RuleBase" id="RU000688"/>
    </source>
</evidence>
<dbReference type="GO" id="GO:0005886">
    <property type="term" value="C:plasma membrane"/>
    <property type="evidence" value="ECO:0007669"/>
    <property type="project" value="UniProtKB-SubCell"/>
</dbReference>
<keyword evidence="2" id="KW-1003">Cell membrane</keyword>
<keyword evidence="6 10" id="KW-0472">Membrane</keyword>
<dbReference type="SUPFAM" id="SSF81321">
    <property type="entry name" value="Family A G protein-coupled receptor-like"/>
    <property type="match status" value="1"/>
</dbReference>
<evidence type="ECO:0000256" key="4">
    <source>
        <dbReference type="ARBA" id="ARBA00022989"/>
    </source>
</evidence>
<evidence type="ECO:0000256" key="3">
    <source>
        <dbReference type="ARBA" id="ARBA00022692"/>
    </source>
</evidence>
<reference evidence="12 13" key="2">
    <citation type="submission" date="2017-04" db="EMBL/GenBank/DDBJ databases">
        <title>CpG methylation of centromeres and impact of large insertions on vertebrate speciation.</title>
        <authorList>
            <person name="Ichikawa K."/>
            <person name="Yoshimura J."/>
            <person name="Morishita S."/>
        </authorList>
    </citation>
    <scope>NUCLEOTIDE SEQUENCE</scope>
    <source>
        <strain evidence="12 13">HNI</strain>
    </source>
</reference>
<reference evidence="12" key="4">
    <citation type="submission" date="2025-09" db="UniProtKB">
        <authorList>
            <consortium name="Ensembl"/>
        </authorList>
    </citation>
    <scope>IDENTIFICATION</scope>
    <source>
        <strain evidence="12">HNI</strain>
    </source>
</reference>
<feature type="transmembrane region" description="Helical" evidence="10">
    <location>
        <begin position="148"/>
        <end position="167"/>
    </location>
</feature>
<comment type="subcellular location">
    <subcellularLocation>
        <location evidence="1">Cell membrane</location>
        <topology evidence="1">Multi-pass membrane protein</topology>
    </subcellularLocation>
</comment>
<dbReference type="PROSITE" id="PS50262">
    <property type="entry name" value="G_PROTEIN_RECEP_F1_2"/>
    <property type="match status" value="1"/>
</dbReference>
<evidence type="ECO:0000259" key="11">
    <source>
        <dbReference type="PROSITE" id="PS50262"/>
    </source>
</evidence>
<dbReference type="PRINTS" id="PR00237">
    <property type="entry name" value="GPCRRHODOPSN"/>
</dbReference>
<keyword evidence="4 10" id="KW-1133">Transmembrane helix</keyword>
<keyword evidence="3 9" id="KW-0812">Transmembrane</keyword>
<feature type="transmembrane region" description="Helical" evidence="10">
    <location>
        <begin position="284"/>
        <end position="310"/>
    </location>
</feature>
<evidence type="ECO:0000313" key="12">
    <source>
        <dbReference type="Ensembl" id="ENSORLP00020025022.1"/>
    </source>
</evidence>
<evidence type="ECO:0000256" key="1">
    <source>
        <dbReference type="ARBA" id="ARBA00004651"/>
    </source>
</evidence>
<dbReference type="Pfam" id="PF00001">
    <property type="entry name" value="7tm_1"/>
    <property type="match status" value="1"/>
</dbReference>
<organism evidence="12 13">
    <name type="scientific">Oryzias latipes</name>
    <name type="common">Japanese rice fish</name>
    <name type="synonym">Japanese killifish</name>
    <dbReference type="NCBI Taxonomy" id="8090"/>
    <lineage>
        <taxon>Eukaryota</taxon>
        <taxon>Metazoa</taxon>
        <taxon>Chordata</taxon>
        <taxon>Craniata</taxon>
        <taxon>Vertebrata</taxon>
        <taxon>Euteleostomi</taxon>
        <taxon>Actinopterygii</taxon>
        <taxon>Neopterygii</taxon>
        <taxon>Teleostei</taxon>
        <taxon>Neoteleostei</taxon>
        <taxon>Acanthomorphata</taxon>
        <taxon>Ovalentaria</taxon>
        <taxon>Atherinomorphae</taxon>
        <taxon>Beloniformes</taxon>
        <taxon>Adrianichthyidae</taxon>
        <taxon>Oryziinae</taxon>
        <taxon>Oryzias</taxon>
    </lineage>
</organism>
<comment type="similarity">
    <text evidence="9">Belongs to the G-protein coupled receptor 1 family.</text>
</comment>
<sequence>MPFGFRNALAVFQSLIKTMFVNILLPVISVITVVLNLLTTVDFSVFILLFVFNVVYVFSSRQLHSPTNILLLSLAVSDFLVGLLLLPIEIYRNTSCWFLGEIMCAICYYLTCYVPFISIGNIVFISIDRYVAICYPLHYPTRITAAKVKMGVSLCWLWYAFYSIFYIKDHIIHLIARNISCLGQCSVALDYATGFVDLILTFIFPVTVIVFLYMRVFMVAVIQARSMRSQVSFVSAQHPGKVKAKRSELKAARTLGVLVFTYLSCFCPFYMYSLIENNLTSTSYAYLLFVVAYFNSCINPVIYTFSCLWFRKAVKAIITLQILKPGPLLYNMFTLVNTRGWTRGGSADTY</sequence>
<proteinExistence type="inferred from homology"/>